<dbReference type="InterPro" id="IPR013766">
    <property type="entry name" value="Thioredoxin_domain"/>
</dbReference>
<accession>I8T5Q9</accession>
<keyword evidence="3" id="KW-1185">Reference proteome</keyword>
<dbReference type="Proteomes" id="UP000003704">
    <property type="component" value="Unassembled WGS sequence"/>
</dbReference>
<comment type="caution">
    <text evidence="2">The sequence shown here is derived from an EMBL/GenBank/DDBJ whole genome shotgun (WGS) entry which is preliminary data.</text>
</comment>
<organism evidence="2 3">
    <name type="scientific">Hydrocarboniphaga effusa AP103</name>
    <dbReference type="NCBI Taxonomy" id="1172194"/>
    <lineage>
        <taxon>Bacteria</taxon>
        <taxon>Pseudomonadati</taxon>
        <taxon>Pseudomonadota</taxon>
        <taxon>Gammaproteobacteria</taxon>
        <taxon>Nevskiales</taxon>
        <taxon>Nevskiaceae</taxon>
        <taxon>Hydrocarboniphaga</taxon>
    </lineage>
</organism>
<dbReference type="SUPFAM" id="SSF52833">
    <property type="entry name" value="Thioredoxin-like"/>
    <property type="match status" value="1"/>
</dbReference>
<evidence type="ECO:0000313" key="2">
    <source>
        <dbReference type="EMBL" id="EIT69275.1"/>
    </source>
</evidence>
<name>I8T5Q9_9GAMM</name>
<feature type="domain" description="Thioredoxin" evidence="1">
    <location>
        <begin position="17"/>
        <end position="128"/>
    </location>
</feature>
<dbReference type="InterPro" id="IPR036249">
    <property type="entry name" value="Thioredoxin-like_sf"/>
</dbReference>
<proteinExistence type="predicted"/>
<dbReference type="PROSITE" id="PS51352">
    <property type="entry name" value="THIOREDOXIN_2"/>
    <property type="match status" value="1"/>
</dbReference>
<dbReference type="InterPro" id="IPR011990">
    <property type="entry name" value="TPR-like_helical_dom_sf"/>
</dbReference>
<dbReference type="STRING" id="1172194.WQQ_28570"/>
<dbReference type="Gene3D" id="3.40.30.10">
    <property type="entry name" value="Glutaredoxin"/>
    <property type="match status" value="1"/>
</dbReference>
<evidence type="ECO:0000259" key="1">
    <source>
        <dbReference type="PROSITE" id="PS51352"/>
    </source>
</evidence>
<evidence type="ECO:0000313" key="3">
    <source>
        <dbReference type="Proteomes" id="UP000003704"/>
    </source>
</evidence>
<dbReference type="EMBL" id="AKGD01000002">
    <property type="protein sequence ID" value="EIT69275.1"/>
    <property type="molecule type" value="Genomic_DNA"/>
</dbReference>
<dbReference type="Pfam" id="PF13899">
    <property type="entry name" value="Thioredoxin_7"/>
    <property type="match status" value="1"/>
</dbReference>
<protein>
    <recommendedName>
        <fullName evidence="1">Thioredoxin domain-containing protein</fullName>
    </recommendedName>
</protein>
<dbReference type="AlphaFoldDB" id="I8T5Q9"/>
<reference evidence="2 3" key="1">
    <citation type="journal article" date="2012" name="J. Bacteriol.">
        <title>Genome Sequence of n-Alkane-Degrading Hydrocarboniphaga effusa Strain AP103T (ATCC BAA-332T).</title>
        <authorList>
            <person name="Chang H.K."/>
            <person name="Zylstra G.J."/>
            <person name="Chae J.C."/>
        </authorList>
    </citation>
    <scope>NUCLEOTIDE SEQUENCE [LARGE SCALE GENOMIC DNA]</scope>
    <source>
        <strain evidence="2 3">AP103</strain>
    </source>
</reference>
<gene>
    <name evidence="2" type="ORF">WQQ_28570</name>
</gene>
<dbReference type="GO" id="GO:0006950">
    <property type="term" value="P:response to stress"/>
    <property type="evidence" value="ECO:0007669"/>
    <property type="project" value="UniProtKB-ARBA"/>
</dbReference>
<dbReference type="CDD" id="cd02947">
    <property type="entry name" value="TRX_family"/>
    <property type="match status" value="1"/>
</dbReference>
<sequence>MLFALLAIGSAHAQGTEKPDTPTLDAALKTAVERKSPVLVDFHAPWCYSCYFMAKHVLVGPKWEAVERKTVVVELDADSPEGAYWKTLWGVKALPSYVILKPDGAELGRILAEQRQDEFFAQVDEILQRSSTLDDLKAAAAKPKGLKAAREALDTYHARYDASGLAWYASLPEAQRKTYDADAGVQLLLARLELLRASKAVDAQACAAVAPQVLAGDLGCERPYELGRWDSCTQSQPAGQRKTVFESQLAPMQKLVDERVFGKAALCADQRSAVLGLNDVYAGLGRKAEGEAVLRKAADALARQSAKLGSDRNLADNWRVYLEVLHDDAGLDALYPKLIAAYPDDYVYAYRYGRNLVERGEPAKALPYLEQAAAKAYGQNRLNVAAQRVKALKALKREPEARKVVAEALKANGPWFPEDAAKLKALL</sequence>
<dbReference type="SUPFAM" id="SSF48452">
    <property type="entry name" value="TPR-like"/>
    <property type="match status" value="1"/>
</dbReference>